<reference evidence="1" key="1">
    <citation type="submission" date="2014-09" db="EMBL/GenBank/DDBJ databases">
        <authorList>
            <person name="Magalhaes I.L.F."/>
            <person name="Oliveira U."/>
            <person name="Santos F.R."/>
            <person name="Vidigal T.H.D.A."/>
            <person name="Brescovit A.D."/>
            <person name="Santos A.J."/>
        </authorList>
    </citation>
    <scope>NUCLEOTIDE SEQUENCE</scope>
    <source>
        <tissue evidence="1">Shoot tissue taken approximately 20 cm above the soil surface</tissue>
    </source>
</reference>
<reference evidence="1" key="2">
    <citation type="journal article" date="2015" name="Data Brief">
        <title>Shoot transcriptome of the giant reed, Arundo donax.</title>
        <authorList>
            <person name="Barrero R.A."/>
            <person name="Guerrero F.D."/>
            <person name="Moolhuijzen P."/>
            <person name="Goolsby J.A."/>
            <person name="Tidwell J."/>
            <person name="Bellgard S.E."/>
            <person name="Bellgard M.I."/>
        </authorList>
    </citation>
    <scope>NUCLEOTIDE SEQUENCE</scope>
    <source>
        <tissue evidence="1">Shoot tissue taken approximately 20 cm above the soil surface</tissue>
    </source>
</reference>
<sequence length="50" mass="5550">MFSSAGMKDDEEMLKAAQLSNMASKSSAYSVIIQDKTTEDQTQNEHSSFM</sequence>
<name>A0A0A9FLL2_ARUDO</name>
<dbReference type="AlphaFoldDB" id="A0A0A9FLL2"/>
<proteinExistence type="predicted"/>
<protein>
    <submittedName>
        <fullName evidence="1">Uncharacterized protein</fullName>
    </submittedName>
</protein>
<dbReference type="EMBL" id="GBRH01184664">
    <property type="protein sequence ID" value="JAE13232.1"/>
    <property type="molecule type" value="Transcribed_RNA"/>
</dbReference>
<evidence type="ECO:0000313" key="1">
    <source>
        <dbReference type="EMBL" id="JAE13232.1"/>
    </source>
</evidence>
<accession>A0A0A9FLL2</accession>
<organism evidence="1">
    <name type="scientific">Arundo donax</name>
    <name type="common">Giant reed</name>
    <name type="synonym">Donax arundinaceus</name>
    <dbReference type="NCBI Taxonomy" id="35708"/>
    <lineage>
        <taxon>Eukaryota</taxon>
        <taxon>Viridiplantae</taxon>
        <taxon>Streptophyta</taxon>
        <taxon>Embryophyta</taxon>
        <taxon>Tracheophyta</taxon>
        <taxon>Spermatophyta</taxon>
        <taxon>Magnoliopsida</taxon>
        <taxon>Liliopsida</taxon>
        <taxon>Poales</taxon>
        <taxon>Poaceae</taxon>
        <taxon>PACMAD clade</taxon>
        <taxon>Arundinoideae</taxon>
        <taxon>Arundineae</taxon>
        <taxon>Arundo</taxon>
    </lineage>
</organism>